<organism evidence="1 2">
    <name type="scientific">Streptomyces lancefieldiae</name>
    <dbReference type="NCBI Taxonomy" id="3075520"/>
    <lineage>
        <taxon>Bacteria</taxon>
        <taxon>Bacillati</taxon>
        <taxon>Actinomycetota</taxon>
        <taxon>Actinomycetes</taxon>
        <taxon>Kitasatosporales</taxon>
        <taxon>Streptomycetaceae</taxon>
        <taxon>Streptomyces</taxon>
    </lineage>
</organism>
<keyword evidence="2" id="KW-1185">Reference proteome</keyword>
<comment type="caution">
    <text evidence="1">The sequence shown here is derived from an EMBL/GenBank/DDBJ whole genome shotgun (WGS) entry which is preliminary data.</text>
</comment>
<proteinExistence type="predicted"/>
<evidence type="ECO:0000313" key="2">
    <source>
        <dbReference type="Proteomes" id="UP001180724"/>
    </source>
</evidence>
<sequence length="158" mass="17840">MSMCLVEDASDDTYVLDILDIALAPALPRLGDQVRWDMDTRLKEAVDLARVTCRVIMKIGPVKMLDRTYPLPDLLARMGARISGDLRPPVGPWKQTWHLRIPRAVPVARHRIHLHARTVDGKDFFALNIPLDFSHRYHLAAPAPAHLPGFDGHLSWSL</sequence>
<name>A0ABU3ANA8_9ACTN</name>
<dbReference type="EMBL" id="JAVRFH010000010">
    <property type="protein sequence ID" value="MDT0611042.1"/>
    <property type="molecule type" value="Genomic_DNA"/>
</dbReference>
<accession>A0ABU3ANA8</accession>
<evidence type="ECO:0000313" key="1">
    <source>
        <dbReference type="EMBL" id="MDT0611042.1"/>
    </source>
</evidence>
<gene>
    <name evidence="1" type="ORF">RM812_12495</name>
</gene>
<dbReference type="Proteomes" id="UP001180724">
    <property type="component" value="Unassembled WGS sequence"/>
</dbReference>
<reference evidence="1" key="1">
    <citation type="submission" date="2024-05" db="EMBL/GenBank/DDBJ databases">
        <title>30 novel species of actinomycetes from the DSMZ collection.</title>
        <authorList>
            <person name="Nouioui I."/>
        </authorList>
    </citation>
    <scope>NUCLEOTIDE SEQUENCE</scope>
    <source>
        <strain evidence="1">DSM 40712</strain>
    </source>
</reference>
<protein>
    <submittedName>
        <fullName evidence="1">Uncharacterized protein</fullName>
    </submittedName>
</protein>
<dbReference type="RefSeq" id="WP_311572555.1">
    <property type="nucleotide sequence ID" value="NZ_JAVRFH010000010.1"/>
</dbReference>